<dbReference type="RefSeq" id="WP_074731006.1">
    <property type="nucleotide sequence ID" value="NZ_FOGW01000043.1"/>
</dbReference>
<dbReference type="AlphaFoldDB" id="A0A1H9UWV4"/>
<keyword evidence="3" id="KW-1185">Reference proteome</keyword>
<organism evidence="2 3">
    <name type="scientific">Lachnobacterium bovis</name>
    <dbReference type="NCBI Taxonomy" id="140626"/>
    <lineage>
        <taxon>Bacteria</taxon>
        <taxon>Bacillati</taxon>
        <taxon>Bacillota</taxon>
        <taxon>Clostridia</taxon>
        <taxon>Lachnospirales</taxon>
        <taxon>Lachnospiraceae</taxon>
        <taxon>Lachnobacterium</taxon>
    </lineage>
</organism>
<gene>
    <name evidence="2" type="ORF">SAMN02910429_02289</name>
</gene>
<accession>A0A1H9UWV4</accession>
<proteinExistence type="predicted"/>
<dbReference type="Proteomes" id="UP000182471">
    <property type="component" value="Unassembled WGS sequence"/>
</dbReference>
<protein>
    <submittedName>
        <fullName evidence="2">Uncharacterized protein</fullName>
    </submittedName>
</protein>
<sequence length="70" mass="7984">MKNKKYSTPNHLANSLDNSSQNTQYDKHAKEILANKQVLSRILSATVAEYKGNLTHHTILLLEQFFILAE</sequence>
<feature type="region of interest" description="Disordered" evidence="1">
    <location>
        <begin position="1"/>
        <end position="24"/>
    </location>
</feature>
<dbReference type="EMBL" id="FOGW01000043">
    <property type="protein sequence ID" value="SES13819.1"/>
    <property type="molecule type" value="Genomic_DNA"/>
</dbReference>
<evidence type="ECO:0000256" key="1">
    <source>
        <dbReference type="SAM" id="MobiDB-lite"/>
    </source>
</evidence>
<name>A0A1H9UWV4_9FIRM</name>
<evidence type="ECO:0000313" key="2">
    <source>
        <dbReference type="EMBL" id="SES13819.1"/>
    </source>
</evidence>
<evidence type="ECO:0000313" key="3">
    <source>
        <dbReference type="Proteomes" id="UP000182471"/>
    </source>
</evidence>
<reference evidence="3" key="1">
    <citation type="submission" date="2016-10" db="EMBL/GenBank/DDBJ databases">
        <authorList>
            <person name="Varghese N."/>
            <person name="Submissions S."/>
        </authorList>
    </citation>
    <scope>NUCLEOTIDE SEQUENCE [LARGE SCALE GENOMIC DNA]</scope>
    <source>
        <strain evidence="3">S1b</strain>
    </source>
</reference>